<organism evidence="3 4">
    <name type="scientific">Nocardioides luteus</name>
    <dbReference type="NCBI Taxonomy" id="1844"/>
    <lineage>
        <taxon>Bacteria</taxon>
        <taxon>Bacillati</taxon>
        <taxon>Actinomycetota</taxon>
        <taxon>Actinomycetes</taxon>
        <taxon>Propionibacteriales</taxon>
        <taxon>Nocardioidaceae</taxon>
        <taxon>Nocardioides</taxon>
    </lineage>
</organism>
<dbReference type="GO" id="GO:0006298">
    <property type="term" value="P:mismatch repair"/>
    <property type="evidence" value="ECO:0007669"/>
    <property type="project" value="InterPro"/>
</dbReference>
<dbReference type="Pfam" id="PF13589">
    <property type="entry name" value="HATPase_c_3"/>
    <property type="match status" value="1"/>
</dbReference>
<comment type="caution">
    <text evidence="3">The sequence shown here is derived from an EMBL/GenBank/DDBJ whole genome shotgun (WGS) entry which is preliminary data.</text>
</comment>
<reference evidence="3" key="1">
    <citation type="submission" date="2016-10" db="EMBL/GenBank/DDBJ databases">
        <title>Draft Genome Sequence of Nocardioides luteus Strain BAFB, an Alkane-Degrading Bacterium Isolated from JP-7 Polluted Soil.</title>
        <authorList>
            <person name="Brown L."/>
            <person name="Ruiz O.N."/>
            <person name="Gunasekera T."/>
        </authorList>
    </citation>
    <scope>NUCLEOTIDE SEQUENCE [LARGE SCALE GENOMIC DNA]</scope>
    <source>
        <strain evidence="3">BAFB</strain>
    </source>
</reference>
<name>A0A1J4MZS7_9ACTN</name>
<dbReference type="InterPro" id="IPR038973">
    <property type="entry name" value="MutL/Mlh/Pms-like"/>
</dbReference>
<evidence type="ECO:0000313" key="4">
    <source>
        <dbReference type="Proteomes" id="UP000033772"/>
    </source>
</evidence>
<dbReference type="GO" id="GO:0032300">
    <property type="term" value="C:mismatch repair complex"/>
    <property type="evidence" value="ECO:0007669"/>
    <property type="project" value="InterPro"/>
</dbReference>
<comment type="similarity">
    <text evidence="1">Belongs to the DNA mismatch repair MutL/HexB family.</text>
</comment>
<dbReference type="Pfam" id="PF09509">
    <property type="entry name" value="Hypoth_Ymh"/>
    <property type="match status" value="1"/>
</dbReference>
<dbReference type="EMBL" id="JZDQ02000033">
    <property type="protein sequence ID" value="OIJ24771.1"/>
    <property type="molecule type" value="Genomic_DNA"/>
</dbReference>
<dbReference type="AlphaFoldDB" id="A0A1J4MZS7"/>
<dbReference type="PANTHER" id="PTHR10073">
    <property type="entry name" value="DNA MISMATCH REPAIR PROTEIN MLH, PMS, MUTL"/>
    <property type="match status" value="1"/>
</dbReference>
<protein>
    <submittedName>
        <fullName evidence="3">TIGR02391 family protein</fullName>
    </submittedName>
</protein>
<keyword evidence="4" id="KW-1185">Reference proteome</keyword>
<dbReference type="STRING" id="1844.UG56_021025"/>
<accession>A0A1J4MZS7</accession>
<feature type="domain" description="Conserved hypothetical protein CHP02391" evidence="2">
    <location>
        <begin position="388"/>
        <end position="517"/>
    </location>
</feature>
<dbReference type="GO" id="GO:0016887">
    <property type="term" value="F:ATP hydrolysis activity"/>
    <property type="evidence" value="ECO:0007669"/>
    <property type="project" value="InterPro"/>
</dbReference>
<evidence type="ECO:0000256" key="1">
    <source>
        <dbReference type="ARBA" id="ARBA00006082"/>
    </source>
</evidence>
<proteinExistence type="inferred from homology"/>
<dbReference type="InterPro" id="IPR036890">
    <property type="entry name" value="HATPase_C_sf"/>
</dbReference>
<evidence type="ECO:0000313" key="3">
    <source>
        <dbReference type="EMBL" id="OIJ24771.1"/>
    </source>
</evidence>
<dbReference type="NCBIfam" id="TIGR02391">
    <property type="entry name" value="hypoth_ymh"/>
    <property type="match status" value="1"/>
</dbReference>
<dbReference type="GO" id="GO:0140664">
    <property type="term" value="F:ATP-dependent DNA damage sensor activity"/>
    <property type="evidence" value="ECO:0007669"/>
    <property type="project" value="InterPro"/>
</dbReference>
<dbReference type="InterPro" id="IPR012654">
    <property type="entry name" value="CHP02391"/>
</dbReference>
<dbReference type="SUPFAM" id="SSF55874">
    <property type="entry name" value="ATPase domain of HSP90 chaperone/DNA topoisomerase II/histidine kinase"/>
    <property type="match status" value="1"/>
</dbReference>
<gene>
    <name evidence="3" type="ORF">UG56_021025</name>
</gene>
<dbReference type="PANTHER" id="PTHR10073:SF12">
    <property type="entry name" value="DNA MISMATCH REPAIR PROTEIN MLH1"/>
    <property type="match status" value="1"/>
</dbReference>
<sequence length="527" mass="58101">MYSRLPNAVAELVANSYDADATHVEVVVDTSGKQSVRVTDDGHGMSPQDLADKYLRIGRNRRAEDMGYSESGKRRVAGRKGLGKLALFGIGTKITIRTKRAGAPDWKVVTMTWEDLRHATGGDYVPGQTSEPAADPAMHGTAITVEELKRKTQVDVSELASSLAQLFNYVDEDFKVTVSADSSKPIAITKDLRYGAIEEESRWKVPFDVAGAGEAPAVFGVVIAAKKPLRQELRGLTIYVKGRLANDPEFFGVPESSYAYSYITGYIEADYLDDQDEDVVATDRRSINWDSPEAATLRDYLAAVLREVARLRRGTRRMAKANELREDLGVDVGRWTATIEDKTAADSVRQVLEVAVSPDTELSPDDRETLVHSLMAIAPEYADMHWRSLHPDVQAAAETLYKTGHYFHALLEAIKRYAKDVRTASSVDPVDLSALQAAFGNSPPKLDVAGPYLPSTVTEETADGLRTAQRVLSEGLWRGFRNPIAHQDVDELENKDVFSYQDCLDALSILSHLRRRVDKAAPPSSQT</sequence>
<dbReference type="Gene3D" id="3.30.565.10">
    <property type="entry name" value="Histidine kinase-like ATPase, C-terminal domain"/>
    <property type="match status" value="1"/>
</dbReference>
<dbReference type="Proteomes" id="UP000033772">
    <property type="component" value="Unassembled WGS sequence"/>
</dbReference>
<evidence type="ECO:0000259" key="2">
    <source>
        <dbReference type="Pfam" id="PF09509"/>
    </source>
</evidence>